<keyword evidence="1" id="KW-0812">Transmembrane</keyword>
<dbReference type="EMBL" id="LTDM01000028">
    <property type="protein sequence ID" value="OLS02441.1"/>
    <property type="molecule type" value="Genomic_DNA"/>
</dbReference>
<gene>
    <name evidence="2" type="ORF">TICRE_15930</name>
</gene>
<reference evidence="2 3" key="1">
    <citation type="submission" date="2016-02" db="EMBL/GenBank/DDBJ databases">
        <title>Genome sequence of Tissierella creatinophila DSM 6911.</title>
        <authorList>
            <person name="Poehlein A."/>
            <person name="Daniel R."/>
        </authorList>
    </citation>
    <scope>NUCLEOTIDE SEQUENCE [LARGE SCALE GENOMIC DNA]</scope>
    <source>
        <strain evidence="2 3">DSM 6911</strain>
    </source>
</reference>
<comment type="caution">
    <text evidence="2">The sequence shown here is derived from an EMBL/GenBank/DDBJ whole genome shotgun (WGS) entry which is preliminary data.</text>
</comment>
<protein>
    <submittedName>
        <fullName evidence="2">Uncharacterized protein</fullName>
    </submittedName>
</protein>
<proteinExistence type="predicted"/>
<keyword evidence="1" id="KW-0472">Membrane</keyword>
<dbReference type="RefSeq" id="WP_075726874.1">
    <property type="nucleotide sequence ID" value="NZ_LTDM01000028.1"/>
</dbReference>
<evidence type="ECO:0000313" key="2">
    <source>
        <dbReference type="EMBL" id="OLS02441.1"/>
    </source>
</evidence>
<evidence type="ECO:0000313" key="3">
    <source>
        <dbReference type="Proteomes" id="UP000186112"/>
    </source>
</evidence>
<name>A0A1U7M573_TISCR</name>
<keyword evidence="3" id="KW-1185">Reference proteome</keyword>
<organism evidence="2 3">
    <name type="scientific">Tissierella creatinophila DSM 6911</name>
    <dbReference type="NCBI Taxonomy" id="1123403"/>
    <lineage>
        <taxon>Bacteria</taxon>
        <taxon>Bacillati</taxon>
        <taxon>Bacillota</taxon>
        <taxon>Tissierellia</taxon>
        <taxon>Tissierellales</taxon>
        <taxon>Tissierellaceae</taxon>
        <taxon>Tissierella</taxon>
    </lineage>
</organism>
<feature type="transmembrane region" description="Helical" evidence="1">
    <location>
        <begin position="12"/>
        <end position="28"/>
    </location>
</feature>
<keyword evidence="1" id="KW-1133">Transmembrane helix</keyword>
<dbReference type="Proteomes" id="UP000186112">
    <property type="component" value="Unassembled WGS sequence"/>
</dbReference>
<accession>A0A1U7M573</accession>
<dbReference type="AlphaFoldDB" id="A0A1U7M573"/>
<sequence length="64" mass="7357">MKKINLYKKILLIELSILATLILHYFTTQNRGYKAIGGEFLLIPLVYILCSIVGQVVSFREEVK</sequence>
<evidence type="ECO:0000256" key="1">
    <source>
        <dbReference type="SAM" id="Phobius"/>
    </source>
</evidence>
<feature type="transmembrane region" description="Helical" evidence="1">
    <location>
        <begin position="40"/>
        <end position="59"/>
    </location>
</feature>